<name>A0ABN2WXP2_9ACTN</name>
<organism evidence="1 2">
    <name type="scientific">Nocardioides furvisabuli</name>
    <dbReference type="NCBI Taxonomy" id="375542"/>
    <lineage>
        <taxon>Bacteria</taxon>
        <taxon>Bacillati</taxon>
        <taxon>Actinomycetota</taxon>
        <taxon>Actinomycetes</taxon>
        <taxon>Propionibacteriales</taxon>
        <taxon>Nocardioidaceae</taxon>
        <taxon>Nocardioides</taxon>
    </lineage>
</organism>
<evidence type="ECO:0000313" key="1">
    <source>
        <dbReference type="EMBL" id="GAA2100441.1"/>
    </source>
</evidence>
<accession>A0ABN2WXP2</accession>
<comment type="caution">
    <text evidence="1">The sequence shown here is derived from an EMBL/GenBank/DDBJ whole genome shotgun (WGS) entry which is preliminary data.</text>
</comment>
<dbReference type="EMBL" id="BAAAMQ010000009">
    <property type="protein sequence ID" value="GAA2100441.1"/>
    <property type="molecule type" value="Genomic_DNA"/>
</dbReference>
<dbReference type="RefSeq" id="WP_231250144.1">
    <property type="nucleotide sequence ID" value="NZ_BAAAMQ010000009.1"/>
</dbReference>
<keyword evidence="2" id="KW-1185">Reference proteome</keyword>
<proteinExistence type="predicted"/>
<evidence type="ECO:0000313" key="2">
    <source>
        <dbReference type="Proteomes" id="UP001501161"/>
    </source>
</evidence>
<sequence length="134" mass="14614">MKIWHGYGTEHSMNLKLIGHFADADEANAAIEVIKVLTAAAELEHEAGRLEYGEPLRMFGDELLAVLSEVKIHSLGYADVEQFLYDADVKADGSDVVVQTDEIDVIAFVKVLLARGAIVEMFSMHDHSTGVGGQ</sequence>
<dbReference type="InterPro" id="IPR045955">
    <property type="entry name" value="DUF6375"/>
</dbReference>
<reference evidence="1 2" key="1">
    <citation type="journal article" date="2019" name="Int. J. Syst. Evol. Microbiol.">
        <title>The Global Catalogue of Microorganisms (GCM) 10K type strain sequencing project: providing services to taxonomists for standard genome sequencing and annotation.</title>
        <authorList>
            <consortium name="The Broad Institute Genomics Platform"/>
            <consortium name="The Broad Institute Genome Sequencing Center for Infectious Disease"/>
            <person name="Wu L."/>
            <person name="Ma J."/>
        </authorList>
    </citation>
    <scope>NUCLEOTIDE SEQUENCE [LARGE SCALE GENOMIC DNA]</scope>
    <source>
        <strain evidence="1 2">JCM 13813</strain>
    </source>
</reference>
<protein>
    <submittedName>
        <fullName evidence="1">Uncharacterized protein</fullName>
    </submittedName>
</protein>
<gene>
    <name evidence="1" type="ORF">GCM10009726_10340</name>
</gene>
<dbReference type="Pfam" id="PF19902">
    <property type="entry name" value="DUF6375"/>
    <property type="match status" value="1"/>
</dbReference>
<dbReference type="Proteomes" id="UP001501161">
    <property type="component" value="Unassembled WGS sequence"/>
</dbReference>